<comment type="caution">
    <text evidence="1">The sequence shown here is derived from an EMBL/GenBank/DDBJ whole genome shotgun (WGS) entry which is preliminary data.</text>
</comment>
<accession>A0AAD9XL49</accession>
<dbReference type="Proteomes" id="UP001280121">
    <property type="component" value="Unassembled WGS sequence"/>
</dbReference>
<proteinExistence type="predicted"/>
<organism evidence="1 2">
    <name type="scientific">Dipteronia dyeriana</name>
    <dbReference type="NCBI Taxonomy" id="168575"/>
    <lineage>
        <taxon>Eukaryota</taxon>
        <taxon>Viridiplantae</taxon>
        <taxon>Streptophyta</taxon>
        <taxon>Embryophyta</taxon>
        <taxon>Tracheophyta</taxon>
        <taxon>Spermatophyta</taxon>
        <taxon>Magnoliopsida</taxon>
        <taxon>eudicotyledons</taxon>
        <taxon>Gunneridae</taxon>
        <taxon>Pentapetalae</taxon>
        <taxon>rosids</taxon>
        <taxon>malvids</taxon>
        <taxon>Sapindales</taxon>
        <taxon>Sapindaceae</taxon>
        <taxon>Hippocastanoideae</taxon>
        <taxon>Acereae</taxon>
        <taxon>Dipteronia</taxon>
    </lineage>
</organism>
<keyword evidence="2" id="KW-1185">Reference proteome</keyword>
<protein>
    <submittedName>
        <fullName evidence="1">Uncharacterized protein</fullName>
    </submittedName>
</protein>
<name>A0AAD9XL49_9ROSI</name>
<dbReference type="EMBL" id="JANJYI010000002">
    <property type="protein sequence ID" value="KAK2660953.1"/>
    <property type="molecule type" value="Genomic_DNA"/>
</dbReference>
<evidence type="ECO:0000313" key="1">
    <source>
        <dbReference type="EMBL" id="KAK2660953.1"/>
    </source>
</evidence>
<gene>
    <name evidence="1" type="ORF">Ddye_007486</name>
</gene>
<reference evidence="1" key="1">
    <citation type="journal article" date="2023" name="Plant J.">
        <title>Genome sequences and population genomics provide insights into the demographic history, inbreeding, and mutation load of two 'living fossil' tree species of Dipteronia.</title>
        <authorList>
            <person name="Feng Y."/>
            <person name="Comes H.P."/>
            <person name="Chen J."/>
            <person name="Zhu S."/>
            <person name="Lu R."/>
            <person name="Zhang X."/>
            <person name="Li P."/>
            <person name="Qiu J."/>
            <person name="Olsen K.M."/>
            <person name="Qiu Y."/>
        </authorList>
    </citation>
    <scope>NUCLEOTIDE SEQUENCE</scope>
    <source>
        <strain evidence="1">KIB01</strain>
    </source>
</reference>
<evidence type="ECO:0000313" key="2">
    <source>
        <dbReference type="Proteomes" id="UP001280121"/>
    </source>
</evidence>
<dbReference type="AlphaFoldDB" id="A0AAD9XL49"/>
<sequence length="49" mass="5423">MASVHAGVLPKYFNSEWSVEQFHLIEAKPYIVAFGLQKNTVVILGMDGS</sequence>